<keyword evidence="2" id="KW-1133">Transmembrane helix</keyword>
<proteinExistence type="predicted"/>
<organism evidence="3 4">
    <name type="scientific">Thermoflavifilum thermophilum</name>
    <dbReference type="NCBI Taxonomy" id="1393122"/>
    <lineage>
        <taxon>Bacteria</taxon>
        <taxon>Pseudomonadati</taxon>
        <taxon>Bacteroidota</taxon>
        <taxon>Chitinophagia</taxon>
        <taxon>Chitinophagales</taxon>
        <taxon>Chitinophagaceae</taxon>
        <taxon>Thermoflavifilum</taxon>
    </lineage>
</organism>
<evidence type="ECO:0000256" key="1">
    <source>
        <dbReference type="SAM" id="MobiDB-lite"/>
    </source>
</evidence>
<evidence type="ECO:0000313" key="4">
    <source>
        <dbReference type="Proteomes" id="UP000199537"/>
    </source>
</evidence>
<keyword evidence="4" id="KW-1185">Reference proteome</keyword>
<name>A0A1I7N4E0_9BACT</name>
<evidence type="ECO:0000313" key="3">
    <source>
        <dbReference type="EMBL" id="SFV29510.1"/>
    </source>
</evidence>
<dbReference type="InterPro" id="IPR045755">
    <property type="entry name" value="FtsL-like"/>
</dbReference>
<accession>A0A1I7N4E0</accession>
<reference evidence="4" key="1">
    <citation type="submission" date="2016-10" db="EMBL/GenBank/DDBJ databases">
        <authorList>
            <person name="Varghese N."/>
            <person name="Submissions S."/>
        </authorList>
    </citation>
    <scope>NUCLEOTIDE SEQUENCE [LARGE SCALE GENOMIC DNA]</scope>
    <source>
        <strain evidence="4">DSM 14807</strain>
    </source>
</reference>
<feature type="transmembrane region" description="Helical" evidence="2">
    <location>
        <begin position="38"/>
        <end position="57"/>
    </location>
</feature>
<dbReference type="OrthoDB" id="981249at2"/>
<protein>
    <recommendedName>
        <fullName evidence="5">Cell division protein FtsL</fullName>
    </recommendedName>
</protein>
<sequence length="124" mass="14373">MANRQQQSQSVTNTAGSGNQPKRNVPAYRRILFRHEWIIQHLPYVFYLSCLALIYIANGHQAEKKIRTLNQLQKEVKALHWKYLEAKSDVMFQSKYSEVARQVAPWGWSASLQPPFVLVVDTTN</sequence>
<dbReference type="EMBL" id="FPCJ01000001">
    <property type="protein sequence ID" value="SFV29510.1"/>
    <property type="molecule type" value="Genomic_DNA"/>
</dbReference>
<dbReference type="RefSeq" id="WP_092457425.1">
    <property type="nucleotide sequence ID" value="NZ_FPCJ01000001.1"/>
</dbReference>
<feature type="compositionally biased region" description="Polar residues" evidence="1">
    <location>
        <begin position="1"/>
        <end position="22"/>
    </location>
</feature>
<evidence type="ECO:0000256" key="2">
    <source>
        <dbReference type="SAM" id="Phobius"/>
    </source>
</evidence>
<evidence type="ECO:0008006" key="5">
    <source>
        <dbReference type="Google" id="ProtNLM"/>
    </source>
</evidence>
<dbReference type="AlphaFoldDB" id="A0A1I7N4E0"/>
<gene>
    <name evidence="3" type="ORF">SAMN05660895_0569</name>
</gene>
<dbReference type="STRING" id="1393122.SAMN05660895_0569"/>
<keyword evidence="2" id="KW-0812">Transmembrane</keyword>
<dbReference type="Proteomes" id="UP000199537">
    <property type="component" value="Unassembled WGS sequence"/>
</dbReference>
<feature type="region of interest" description="Disordered" evidence="1">
    <location>
        <begin position="1"/>
        <end position="23"/>
    </location>
</feature>
<dbReference type="Pfam" id="PF19579">
    <property type="entry name" value="FtsL_2"/>
    <property type="match status" value="1"/>
</dbReference>
<keyword evidence="2" id="KW-0472">Membrane</keyword>